<evidence type="ECO:0000256" key="4">
    <source>
        <dbReference type="ARBA" id="ARBA00022989"/>
    </source>
</evidence>
<dbReference type="OrthoDB" id="8841220at2759"/>
<reference evidence="7" key="2">
    <citation type="submission" date="2022-10" db="EMBL/GenBank/DDBJ databases">
        <authorList>
            <consortium name="ENA_rothamsted_submissions"/>
            <consortium name="culmorum"/>
            <person name="King R."/>
        </authorList>
    </citation>
    <scope>NUCLEOTIDE SEQUENCE</scope>
</reference>
<evidence type="ECO:0000256" key="6">
    <source>
        <dbReference type="SAM" id="Phobius"/>
    </source>
</evidence>
<dbReference type="CDD" id="cd15904">
    <property type="entry name" value="TSPO_MBR"/>
    <property type="match status" value="1"/>
</dbReference>
<dbReference type="InterPro" id="IPR004307">
    <property type="entry name" value="TspO_MBR"/>
</dbReference>
<comment type="subcellular location">
    <subcellularLocation>
        <location evidence="1">Membrane</location>
        <topology evidence="1">Multi-pass membrane protein</topology>
    </subcellularLocation>
</comment>
<keyword evidence="5 6" id="KW-0472">Membrane</keyword>
<evidence type="ECO:0000256" key="2">
    <source>
        <dbReference type="ARBA" id="ARBA00007524"/>
    </source>
</evidence>
<name>A0A9N9WJZ3_9NEOP</name>
<dbReference type="AlphaFoldDB" id="A0A9N9WJZ3"/>
<dbReference type="PANTHER" id="PTHR10057:SF0">
    <property type="entry name" value="TRANSLOCATOR PROTEIN"/>
    <property type="match status" value="1"/>
</dbReference>
<dbReference type="Gene3D" id="1.20.1260.100">
    <property type="entry name" value="TspO/MBR protein"/>
    <property type="match status" value="1"/>
</dbReference>
<reference evidence="7" key="1">
    <citation type="submission" date="2021-12" db="EMBL/GenBank/DDBJ databases">
        <authorList>
            <person name="King R."/>
        </authorList>
    </citation>
    <scope>NUCLEOTIDE SEQUENCE</scope>
</reference>
<protein>
    <recommendedName>
        <fullName evidence="9">Translocator protein</fullName>
    </recommendedName>
</protein>
<dbReference type="PIRSF" id="PIRSF005859">
    <property type="entry name" value="PBR"/>
    <property type="match status" value="1"/>
</dbReference>
<feature type="transmembrane region" description="Helical" evidence="6">
    <location>
        <begin position="49"/>
        <end position="71"/>
    </location>
</feature>
<dbReference type="PANTHER" id="PTHR10057">
    <property type="entry name" value="PERIPHERAL-TYPE BENZODIAZEPINE RECEPTOR"/>
    <property type="match status" value="1"/>
</dbReference>
<keyword evidence="8" id="KW-1185">Reference proteome</keyword>
<evidence type="ECO:0000313" key="8">
    <source>
        <dbReference type="Proteomes" id="UP001153714"/>
    </source>
</evidence>
<sequence length="167" mass="18593">MVNWSLVGAMFLPNVGGWMSTLTMIGQVKKQEGNAWYQVIKKPSWTPPNWVFGPAWTVLYTSMGAASYMVYRDCGGFTESAVLPLSLYGGQLVMNWMWTPLFFGYHRIGLALVHMLVLDGAAVACARSFGAVNTTAGCLMLPYLAWLAYATTLNYSIWKLNKDDKKN</sequence>
<organism evidence="7 8">
    <name type="scientific">Diatraea saccharalis</name>
    <name type="common">sugarcane borer</name>
    <dbReference type="NCBI Taxonomy" id="40085"/>
    <lineage>
        <taxon>Eukaryota</taxon>
        <taxon>Metazoa</taxon>
        <taxon>Ecdysozoa</taxon>
        <taxon>Arthropoda</taxon>
        <taxon>Hexapoda</taxon>
        <taxon>Insecta</taxon>
        <taxon>Pterygota</taxon>
        <taxon>Neoptera</taxon>
        <taxon>Endopterygota</taxon>
        <taxon>Lepidoptera</taxon>
        <taxon>Glossata</taxon>
        <taxon>Ditrysia</taxon>
        <taxon>Pyraloidea</taxon>
        <taxon>Crambidae</taxon>
        <taxon>Crambinae</taxon>
        <taxon>Diatraea</taxon>
    </lineage>
</organism>
<evidence type="ECO:0000256" key="1">
    <source>
        <dbReference type="ARBA" id="ARBA00004141"/>
    </source>
</evidence>
<dbReference type="Pfam" id="PF03073">
    <property type="entry name" value="TspO_MBR"/>
    <property type="match status" value="1"/>
</dbReference>
<dbReference type="Proteomes" id="UP001153714">
    <property type="component" value="Chromosome 7"/>
</dbReference>
<keyword evidence="4 6" id="KW-1133">Transmembrane helix</keyword>
<feature type="transmembrane region" description="Helical" evidence="6">
    <location>
        <begin position="6"/>
        <end position="28"/>
    </location>
</feature>
<comment type="similarity">
    <text evidence="2">Belongs to the TspO/BZRP family.</text>
</comment>
<evidence type="ECO:0000256" key="3">
    <source>
        <dbReference type="ARBA" id="ARBA00022692"/>
    </source>
</evidence>
<dbReference type="FunFam" id="1.20.1260.100:FF:000001">
    <property type="entry name" value="translocator protein 2"/>
    <property type="match status" value="1"/>
</dbReference>
<feature type="transmembrane region" description="Helical" evidence="6">
    <location>
        <begin position="141"/>
        <end position="158"/>
    </location>
</feature>
<accession>A0A9N9WJZ3</accession>
<evidence type="ECO:0000256" key="5">
    <source>
        <dbReference type="ARBA" id="ARBA00023136"/>
    </source>
</evidence>
<dbReference type="GO" id="GO:0033013">
    <property type="term" value="P:tetrapyrrole metabolic process"/>
    <property type="evidence" value="ECO:0007669"/>
    <property type="project" value="UniProtKB-ARBA"/>
</dbReference>
<dbReference type="InterPro" id="IPR038330">
    <property type="entry name" value="TspO/MBR-related_sf"/>
</dbReference>
<dbReference type="EMBL" id="OU893338">
    <property type="protein sequence ID" value="CAG9794664.1"/>
    <property type="molecule type" value="Genomic_DNA"/>
</dbReference>
<evidence type="ECO:0000313" key="7">
    <source>
        <dbReference type="EMBL" id="CAG9794664.1"/>
    </source>
</evidence>
<evidence type="ECO:0008006" key="9">
    <source>
        <dbReference type="Google" id="ProtNLM"/>
    </source>
</evidence>
<proteinExistence type="inferred from homology"/>
<dbReference type="GO" id="GO:0005741">
    <property type="term" value="C:mitochondrial outer membrane"/>
    <property type="evidence" value="ECO:0007669"/>
    <property type="project" value="TreeGrafter"/>
</dbReference>
<gene>
    <name evidence="7" type="ORF">DIATSA_LOCUS12017</name>
</gene>
<keyword evidence="3 6" id="KW-0812">Transmembrane</keyword>